<dbReference type="Proteomes" id="UP000034875">
    <property type="component" value="Unassembled WGS sequence"/>
</dbReference>
<dbReference type="AlphaFoldDB" id="A0A0G0YWT1"/>
<protein>
    <submittedName>
        <fullName evidence="1">Uncharacterized protein</fullName>
    </submittedName>
</protein>
<name>A0A0G0YWT1_9BACT</name>
<evidence type="ECO:0000313" key="2">
    <source>
        <dbReference type="Proteomes" id="UP000034875"/>
    </source>
</evidence>
<reference evidence="1 2" key="1">
    <citation type="journal article" date="2015" name="Nature">
        <title>rRNA introns, odd ribosomes, and small enigmatic genomes across a large radiation of phyla.</title>
        <authorList>
            <person name="Brown C.T."/>
            <person name="Hug L.A."/>
            <person name="Thomas B.C."/>
            <person name="Sharon I."/>
            <person name="Castelle C.J."/>
            <person name="Singh A."/>
            <person name="Wilkins M.J."/>
            <person name="Williams K.H."/>
            <person name="Banfield J.F."/>
        </authorList>
    </citation>
    <scope>NUCLEOTIDE SEQUENCE [LARGE SCALE GENOMIC DNA]</scope>
</reference>
<sequence length="261" mass="29137">MYSATKELLDRAMVGKYVNMTGHASVFCRIIYSEEDVTARVRLMEYLLANFGLTPRTGELVVEYPVIVFSDKFIEELIGKIGGRVDDFINDLLKENPRSIVLARKVIKFLDVYANPEDKFLALAMILVSPLIPYTQLTPDMFERVGGVTEISEQLCRSVAIMKRAFRQQGLDFSQILSIVQVILSRHKDPKEFQNLLLGFAMEFEQKNARERFASLVGEGGLEEILAAGLPAAVLGARHADCQNPNCPIHGGGKKAEKKPS</sequence>
<gene>
    <name evidence="1" type="ORF">UV05_C0062G0005</name>
</gene>
<evidence type="ECO:0000313" key="1">
    <source>
        <dbReference type="EMBL" id="KKS41044.1"/>
    </source>
</evidence>
<comment type="caution">
    <text evidence="1">The sequence shown here is derived from an EMBL/GenBank/DDBJ whole genome shotgun (WGS) entry which is preliminary data.</text>
</comment>
<organism evidence="1 2">
    <name type="scientific">candidate division CPR1 bacterium GW2011_GWA2_42_17</name>
    <dbReference type="NCBI Taxonomy" id="1618341"/>
    <lineage>
        <taxon>Bacteria</taxon>
        <taxon>candidate division CPR1</taxon>
    </lineage>
</organism>
<proteinExistence type="predicted"/>
<dbReference type="EMBL" id="LCCZ01000062">
    <property type="protein sequence ID" value="KKS41044.1"/>
    <property type="molecule type" value="Genomic_DNA"/>
</dbReference>
<accession>A0A0G0YWT1</accession>